<sequence length="1204" mass="130044">MHLKPWSWGLLCVCFLSVRLFAQSSGSFTGTVLDDTGAAIVGAEVSVSDPSTGFRRTTVTNGDGNYFVGGLGAGTYNVTITAPGFQKYEARKVILRVGEKLRVDTKLVIGKVTSEIVVEGNAAGKVETQSSEMAGTITGEQISQLELNGRDFTTLIKLVPGVSDQTGQDDGTVGPNGSVSYAVNGGRTEFNNWEIDGGEILDSGSNANINVYPNIDALAEVRVLTSTYGAQYGRNGSGTIEAVTKSGTNKFHGEAFEFIRNAAFNAHNYFDLPGQAKTYYNKNDFGYILGGPIKKDKLFFFWSQEFRRENVPYVYNNPTVYIPTAAERAGNFNDVCPAAGTVFARVVSTPAIPNEVVNYNCPAYALVGQDNQGNNLYVGFPNNTLPSNLLDPVNTNPLVANIPLPNDGHNFVGTFAAPINWHEELIRVDDNINSKLRANMRFIHDSWTQDFPISPWSGSSVPAIGGTLQGPGVSVVTNLTATMSPTLMNEFVFSYGANHLHLFNTGSGWKRPASMTMTGIFENGFNGTIPSFGVGGQGNFQFSVDPGYLPWNNSNPTYAYHDTLTWTKGKHNIQFGAYFAAIQKNEMAGEEPNGSLGFYSDPFTAYNQTNNSGGPFSSTGDGFADLLLGYVNSFAQPNQNLKYYERYKVLEPFVQDDWRATKRLTLNLGVRVSLYGSYYERYGNSYNFVPSAYVAASAPTFNPDGSLNFGPGQSVYNMTGMVHCGYNGVHRSCMSDHLFNPAPRIGFAFDPKGDGKTAIRGGYGIFFEHANGNDANTESLEGNPPGIIAPVQFFISGYTNLGGTLPNGGPELFPLGGGVSQLTSITNVTQWPYVQQYHLDIQRELARNTLLTVAYVGSKGTHLSRQLDRNQLHSVPANQNPFIPRNQIITGDICDNDAFSDGTPVTGQALLNLNVACGNVDTDMFRPYQGYDSIYGIIGGANSSYNALQVSGRRNAGGLQLTLAYTYSHSIDDSSDRYDATFVDSYNLNAYRASSDYDQRHIFTVSYIYNLPIFQHAKGLTGSMLGGWQVSGITTAQTGEPASIINGGTYDNAGVGNSVGSGSFADLVGDPHGPKPSFAQVPGIVYGPLLYNPGAYSQPTGLTFGDSGRNSLIGPGRLNFDMGLFKHFKIGESKAIEFRAEGFNVFNHPQWTGVNNNSCGYTVNSGSDDCVNGNSEFGLVSSNFLHPSGAHNGRIGEFGLKIIF</sequence>
<dbReference type="InterPro" id="IPR057601">
    <property type="entry name" value="Oar-like_b-barrel"/>
</dbReference>
<accession>A0A2U3JXW7</accession>
<evidence type="ECO:0000256" key="2">
    <source>
        <dbReference type="ARBA" id="ARBA00023136"/>
    </source>
</evidence>
<dbReference type="Pfam" id="PF07715">
    <property type="entry name" value="Plug"/>
    <property type="match status" value="1"/>
</dbReference>
<dbReference type="Gene3D" id="2.170.130.10">
    <property type="entry name" value="TonB-dependent receptor, plug domain"/>
    <property type="match status" value="1"/>
</dbReference>
<comment type="subcellular location">
    <subcellularLocation>
        <location evidence="1">Cell outer membrane</location>
    </subcellularLocation>
</comment>
<keyword evidence="2" id="KW-0472">Membrane</keyword>
<dbReference type="GO" id="GO:0030246">
    <property type="term" value="F:carbohydrate binding"/>
    <property type="evidence" value="ECO:0007669"/>
    <property type="project" value="InterPro"/>
</dbReference>
<evidence type="ECO:0000256" key="1">
    <source>
        <dbReference type="ARBA" id="ARBA00004442"/>
    </source>
</evidence>
<dbReference type="Gene3D" id="2.60.40.1120">
    <property type="entry name" value="Carboxypeptidase-like, regulatory domain"/>
    <property type="match status" value="1"/>
</dbReference>
<keyword evidence="4" id="KW-0732">Signal</keyword>
<dbReference type="InterPro" id="IPR037066">
    <property type="entry name" value="Plug_dom_sf"/>
</dbReference>
<reference evidence="8" key="1">
    <citation type="submission" date="2018-02" db="EMBL/GenBank/DDBJ databases">
        <authorList>
            <person name="Hausmann B."/>
        </authorList>
    </citation>
    <scope>NUCLEOTIDE SEQUENCE [LARGE SCALE GENOMIC DNA]</scope>
    <source>
        <strain evidence="8">Peat soil MAG SbA1</strain>
    </source>
</reference>
<evidence type="ECO:0000259" key="6">
    <source>
        <dbReference type="Pfam" id="PF25183"/>
    </source>
</evidence>
<feature type="chain" id="PRO_5015576612" evidence="4">
    <location>
        <begin position="23"/>
        <end position="1204"/>
    </location>
</feature>
<evidence type="ECO:0000313" key="8">
    <source>
        <dbReference type="Proteomes" id="UP000238701"/>
    </source>
</evidence>
<keyword evidence="3" id="KW-0998">Cell outer membrane</keyword>
<evidence type="ECO:0000259" key="5">
    <source>
        <dbReference type="Pfam" id="PF07715"/>
    </source>
</evidence>
<feature type="domain" description="TonB-dependent receptor plug" evidence="5">
    <location>
        <begin position="136"/>
        <end position="238"/>
    </location>
</feature>
<proteinExistence type="predicted"/>
<keyword evidence="7" id="KW-0675">Receptor</keyword>
<dbReference type="EMBL" id="OMOD01000007">
    <property type="protein sequence ID" value="SPF32283.1"/>
    <property type="molecule type" value="Genomic_DNA"/>
</dbReference>
<evidence type="ECO:0000256" key="3">
    <source>
        <dbReference type="ARBA" id="ARBA00023237"/>
    </source>
</evidence>
<dbReference type="Pfam" id="PF25183">
    <property type="entry name" value="OMP_b-brl_4"/>
    <property type="match status" value="1"/>
</dbReference>
<protein>
    <submittedName>
        <fullName evidence="7">TonB-dependent receptor</fullName>
    </submittedName>
</protein>
<dbReference type="Gene3D" id="2.40.170.20">
    <property type="entry name" value="TonB-dependent receptor, beta-barrel domain"/>
    <property type="match status" value="1"/>
</dbReference>
<dbReference type="InterPro" id="IPR012910">
    <property type="entry name" value="Plug_dom"/>
</dbReference>
<dbReference type="Pfam" id="PF13620">
    <property type="entry name" value="CarboxypepD_reg"/>
    <property type="match status" value="1"/>
</dbReference>
<dbReference type="SUPFAM" id="SSF49452">
    <property type="entry name" value="Starch-binding domain-like"/>
    <property type="match status" value="1"/>
</dbReference>
<evidence type="ECO:0000256" key="4">
    <source>
        <dbReference type="SAM" id="SignalP"/>
    </source>
</evidence>
<feature type="domain" description="TonB-dependent transporter Oar-like beta-barrel" evidence="6">
    <location>
        <begin position="243"/>
        <end position="1183"/>
    </location>
</feature>
<dbReference type="Proteomes" id="UP000238701">
    <property type="component" value="Unassembled WGS sequence"/>
</dbReference>
<organism evidence="7 8">
    <name type="scientific">Candidatus Sulfotelmatobacter kueseliae</name>
    <dbReference type="NCBI Taxonomy" id="2042962"/>
    <lineage>
        <taxon>Bacteria</taxon>
        <taxon>Pseudomonadati</taxon>
        <taxon>Acidobacteriota</taxon>
        <taxon>Terriglobia</taxon>
        <taxon>Terriglobales</taxon>
        <taxon>Candidatus Korobacteraceae</taxon>
        <taxon>Candidatus Sulfotelmatobacter</taxon>
    </lineage>
</organism>
<dbReference type="AlphaFoldDB" id="A0A2U3JXW7"/>
<name>A0A2U3JXW7_9BACT</name>
<dbReference type="GO" id="GO:0009279">
    <property type="term" value="C:cell outer membrane"/>
    <property type="evidence" value="ECO:0007669"/>
    <property type="project" value="UniProtKB-SubCell"/>
</dbReference>
<dbReference type="SUPFAM" id="SSF56935">
    <property type="entry name" value="Porins"/>
    <property type="match status" value="1"/>
</dbReference>
<dbReference type="OrthoDB" id="97893at2"/>
<gene>
    <name evidence="7" type="ORF">SBA1_1040051</name>
</gene>
<dbReference type="InterPro" id="IPR036942">
    <property type="entry name" value="Beta-barrel_TonB_sf"/>
</dbReference>
<evidence type="ECO:0000313" key="7">
    <source>
        <dbReference type="EMBL" id="SPF32283.1"/>
    </source>
</evidence>
<dbReference type="InterPro" id="IPR013784">
    <property type="entry name" value="Carb-bd-like_fold"/>
</dbReference>
<feature type="signal peptide" evidence="4">
    <location>
        <begin position="1"/>
        <end position="22"/>
    </location>
</feature>